<dbReference type="CDD" id="cd00432">
    <property type="entry name" value="Ribosomal_L18_L5e"/>
    <property type="match status" value="1"/>
</dbReference>
<proteinExistence type="inferred from homology"/>
<dbReference type="GO" id="GO:0006412">
    <property type="term" value="P:translation"/>
    <property type="evidence" value="ECO:0007669"/>
    <property type="project" value="InterPro"/>
</dbReference>
<dbReference type="GO" id="GO:0008097">
    <property type="term" value="F:5S rRNA binding"/>
    <property type="evidence" value="ECO:0007669"/>
    <property type="project" value="TreeGrafter"/>
</dbReference>
<sequence length="129" mass="14596">MPPLKRYVLRFFFSLKYITANIVDRNNGHIVASASSVEHDLKKTFECGRFCNAKAAVTVGEVLAMRLRVEGLEQGQGNGIYVDVNEEVEKKGFKNQTKVWAIVNALRNNGVKLVLNDDEDQDSQCSYRR</sequence>
<gene>
    <name evidence="4" type="ORF">OLC1_LOCUS16798</name>
</gene>
<dbReference type="GO" id="GO:0005840">
    <property type="term" value="C:ribosome"/>
    <property type="evidence" value="ECO:0007669"/>
    <property type="project" value="UniProtKB-KW"/>
</dbReference>
<keyword evidence="5" id="KW-1185">Reference proteome</keyword>
<dbReference type="GO" id="GO:0003735">
    <property type="term" value="F:structural constituent of ribosome"/>
    <property type="evidence" value="ECO:0007669"/>
    <property type="project" value="InterPro"/>
</dbReference>
<dbReference type="EMBL" id="OX459123">
    <property type="protein sequence ID" value="CAI9108781.1"/>
    <property type="molecule type" value="Genomic_DNA"/>
</dbReference>
<evidence type="ECO:0000313" key="4">
    <source>
        <dbReference type="EMBL" id="CAI9108781.1"/>
    </source>
</evidence>
<dbReference type="Proteomes" id="UP001161247">
    <property type="component" value="Chromosome 6"/>
</dbReference>
<dbReference type="Gene3D" id="3.30.420.100">
    <property type="match status" value="1"/>
</dbReference>
<keyword evidence="2" id="KW-0689">Ribosomal protein</keyword>
<evidence type="ECO:0000256" key="1">
    <source>
        <dbReference type="ARBA" id="ARBA00007116"/>
    </source>
</evidence>
<accession>A0AAV1DP32</accession>
<comment type="similarity">
    <text evidence="1">Belongs to the universal ribosomal protein uL18 family.</text>
</comment>
<evidence type="ECO:0000256" key="2">
    <source>
        <dbReference type="ARBA" id="ARBA00022980"/>
    </source>
</evidence>
<reference evidence="4" key="1">
    <citation type="submission" date="2023-03" db="EMBL/GenBank/DDBJ databases">
        <authorList>
            <person name="Julca I."/>
        </authorList>
    </citation>
    <scope>NUCLEOTIDE SEQUENCE</scope>
</reference>
<dbReference type="AlphaFoldDB" id="A0AAV1DP32"/>
<protein>
    <submittedName>
        <fullName evidence="4">OLC1v1008464C1</fullName>
    </submittedName>
</protein>
<evidence type="ECO:0000313" key="5">
    <source>
        <dbReference type="Proteomes" id="UP001161247"/>
    </source>
</evidence>
<dbReference type="SUPFAM" id="SSF53137">
    <property type="entry name" value="Translational machinery components"/>
    <property type="match status" value="1"/>
</dbReference>
<dbReference type="InterPro" id="IPR005484">
    <property type="entry name" value="Ribosomal_uL18_bac/plant/anim"/>
</dbReference>
<evidence type="ECO:0000256" key="3">
    <source>
        <dbReference type="ARBA" id="ARBA00023274"/>
    </source>
</evidence>
<name>A0AAV1DP32_OLDCO</name>
<keyword evidence="3" id="KW-0687">Ribonucleoprotein</keyword>
<dbReference type="PANTHER" id="PTHR12899">
    <property type="entry name" value="39S RIBOSOMAL PROTEIN L18, MITOCHONDRIAL"/>
    <property type="match status" value="1"/>
</dbReference>
<dbReference type="Pfam" id="PF00861">
    <property type="entry name" value="Ribosomal_L18p"/>
    <property type="match status" value="1"/>
</dbReference>
<dbReference type="PANTHER" id="PTHR12899:SF21">
    <property type="entry name" value="OS09G0549700 PROTEIN"/>
    <property type="match status" value="1"/>
</dbReference>
<organism evidence="4 5">
    <name type="scientific">Oldenlandia corymbosa var. corymbosa</name>
    <dbReference type="NCBI Taxonomy" id="529605"/>
    <lineage>
        <taxon>Eukaryota</taxon>
        <taxon>Viridiplantae</taxon>
        <taxon>Streptophyta</taxon>
        <taxon>Embryophyta</taxon>
        <taxon>Tracheophyta</taxon>
        <taxon>Spermatophyta</taxon>
        <taxon>Magnoliopsida</taxon>
        <taxon>eudicotyledons</taxon>
        <taxon>Gunneridae</taxon>
        <taxon>Pentapetalae</taxon>
        <taxon>asterids</taxon>
        <taxon>lamiids</taxon>
        <taxon>Gentianales</taxon>
        <taxon>Rubiaceae</taxon>
        <taxon>Rubioideae</taxon>
        <taxon>Spermacoceae</taxon>
        <taxon>Hedyotis-Oldenlandia complex</taxon>
        <taxon>Oldenlandia</taxon>
    </lineage>
</organism>
<dbReference type="GO" id="GO:1990904">
    <property type="term" value="C:ribonucleoprotein complex"/>
    <property type="evidence" value="ECO:0007669"/>
    <property type="project" value="UniProtKB-KW"/>
</dbReference>
<dbReference type="InterPro" id="IPR057268">
    <property type="entry name" value="Ribosomal_L18"/>
</dbReference>